<reference evidence="1" key="1">
    <citation type="journal article" date="2021" name="Environ. Microbiol.">
        <title>Gene family expansions and transcriptome signatures uncover fungal adaptations to wood decay.</title>
        <authorList>
            <person name="Hage H."/>
            <person name="Miyauchi S."/>
            <person name="Viragh M."/>
            <person name="Drula E."/>
            <person name="Min B."/>
            <person name="Chaduli D."/>
            <person name="Navarro D."/>
            <person name="Favel A."/>
            <person name="Norest M."/>
            <person name="Lesage-Meessen L."/>
            <person name="Balint B."/>
            <person name="Merenyi Z."/>
            <person name="de Eugenio L."/>
            <person name="Morin E."/>
            <person name="Martinez A.T."/>
            <person name="Baldrian P."/>
            <person name="Stursova M."/>
            <person name="Martinez M.J."/>
            <person name="Novotny C."/>
            <person name="Magnuson J.K."/>
            <person name="Spatafora J.W."/>
            <person name="Maurice S."/>
            <person name="Pangilinan J."/>
            <person name="Andreopoulos W."/>
            <person name="LaButti K."/>
            <person name="Hundley H."/>
            <person name="Na H."/>
            <person name="Kuo A."/>
            <person name="Barry K."/>
            <person name="Lipzen A."/>
            <person name="Henrissat B."/>
            <person name="Riley R."/>
            <person name="Ahrendt S."/>
            <person name="Nagy L.G."/>
            <person name="Grigoriev I.V."/>
            <person name="Martin F."/>
            <person name="Rosso M.N."/>
        </authorList>
    </citation>
    <scope>NUCLEOTIDE SEQUENCE</scope>
    <source>
        <strain evidence="1">CBS 384.51</strain>
    </source>
</reference>
<evidence type="ECO:0000313" key="1">
    <source>
        <dbReference type="EMBL" id="KAI0093919.1"/>
    </source>
</evidence>
<gene>
    <name evidence="1" type="ORF">BDY19DRAFT_1045155</name>
</gene>
<accession>A0ACB8UHY2</accession>
<name>A0ACB8UHY2_9APHY</name>
<proteinExistence type="predicted"/>
<protein>
    <submittedName>
        <fullName evidence="1">Uncharacterized protein</fullName>
    </submittedName>
</protein>
<sequence length="532" mass="59620">MPRSRKPLKQKSLLDFVEPSSPSRPARVESGPSRTRRTVKGKGKPPTVVSSSPRMSGEESGSKGSGTTSSDVGAIGFESKATSDDEDVVQSPRRPILPPRKARKRRAKSVERSSISINSDSEGAEPVGVPVVWKKKGRPTSHKRKLTMVKDSDEEEDDDEPQPRRRKLVKGVRPPSPGENTSDLLEEVDSNTEIIEDRFRARGKKSAYEKNLEKLKKRKLKQNIESSASESEGSEEEGNDEPFAGAKPHKGSDLDLEEPEDEDLSGFIEEDSINAIAPELPAEFSMSTYQDLMHHFKIICQLFVHLAVQDPEQRRSFMEQSMKDQYFSMPLQIARRKLAGMKDSSVTSSVWKTPFKKALETYPDYETLLMDFTSPGCDACNLGGRLSTIIGRVSGEPYDRTTFEPLNSSDSDEEDDDGEEDGSKTKQEFTLGRFCARRTRVFHRFTHWEYALFKSLAQEVNNLKSKSTRRRVFVPVAYAGGTRPPDDLSDADGIMNWLDERGVISSEWHKIKEMMDSATNLEVASKRGEGDD</sequence>
<organism evidence="1 2">
    <name type="scientific">Irpex rosettiformis</name>
    <dbReference type="NCBI Taxonomy" id="378272"/>
    <lineage>
        <taxon>Eukaryota</taxon>
        <taxon>Fungi</taxon>
        <taxon>Dikarya</taxon>
        <taxon>Basidiomycota</taxon>
        <taxon>Agaricomycotina</taxon>
        <taxon>Agaricomycetes</taxon>
        <taxon>Polyporales</taxon>
        <taxon>Irpicaceae</taxon>
        <taxon>Irpex</taxon>
    </lineage>
</organism>
<comment type="caution">
    <text evidence="1">The sequence shown here is derived from an EMBL/GenBank/DDBJ whole genome shotgun (WGS) entry which is preliminary data.</text>
</comment>
<evidence type="ECO:0000313" key="2">
    <source>
        <dbReference type="Proteomes" id="UP001055072"/>
    </source>
</evidence>
<dbReference type="Proteomes" id="UP001055072">
    <property type="component" value="Unassembled WGS sequence"/>
</dbReference>
<keyword evidence="2" id="KW-1185">Reference proteome</keyword>
<dbReference type="EMBL" id="MU274901">
    <property type="protein sequence ID" value="KAI0093919.1"/>
    <property type="molecule type" value="Genomic_DNA"/>
</dbReference>